<feature type="chain" id="PRO_5007443589" evidence="1">
    <location>
        <begin position="23"/>
        <end position="135"/>
    </location>
</feature>
<evidence type="ECO:0000313" key="4">
    <source>
        <dbReference type="Proteomes" id="UP000070371"/>
    </source>
</evidence>
<dbReference type="SUPFAM" id="SSF52833">
    <property type="entry name" value="Thioredoxin-like"/>
    <property type="match status" value="1"/>
</dbReference>
<feature type="domain" description="Thioredoxin" evidence="2">
    <location>
        <begin position="16"/>
        <end position="134"/>
    </location>
</feature>
<dbReference type="InterPro" id="IPR013766">
    <property type="entry name" value="Thioredoxin_domain"/>
</dbReference>
<dbReference type="PROSITE" id="PS51352">
    <property type="entry name" value="THIOREDOXIN_2"/>
    <property type="match status" value="1"/>
</dbReference>
<protein>
    <submittedName>
        <fullName evidence="3">Thioredoxin</fullName>
    </submittedName>
</protein>
<dbReference type="RefSeq" id="WP_039003233.1">
    <property type="nucleotide sequence ID" value="NZ_CP014327.1"/>
</dbReference>
<dbReference type="CDD" id="cd02947">
    <property type="entry name" value="TRX_family"/>
    <property type="match status" value="1"/>
</dbReference>
<dbReference type="EMBL" id="CP014327">
    <property type="protein sequence ID" value="AML51095.1"/>
    <property type="molecule type" value="Genomic_DNA"/>
</dbReference>
<gene>
    <name evidence="3" type="ORF">RC74_07260</name>
</gene>
<dbReference type="InterPro" id="IPR036249">
    <property type="entry name" value="Thioredoxin-like_sf"/>
</dbReference>
<evidence type="ECO:0000313" key="3">
    <source>
        <dbReference type="EMBL" id="AML51095.1"/>
    </source>
</evidence>
<evidence type="ECO:0000259" key="2">
    <source>
        <dbReference type="PROSITE" id="PS51352"/>
    </source>
</evidence>
<keyword evidence="1" id="KW-0732">Signal</keyword>
<sequence>MDRRYFLAFTAALATLPLSAQANSGSVAYTPGLVDKALAEGKTVFIDFATDWCTTCAAQNRVIQKLRAENPAYDAGLLFVYFDWDQYSKDELARRLKIPRRSVLVVLKGDAEIGRVTLGTSEEEIKALLDAGIAA</sequence>
<accession>A0A126UZF7</accession>
<reference evidence="3 4" key="1">
    <citation type="submission" date="2016-02" db="EMBL/GenBank/DDBJ databases">
        <title>Complete genome sequence of Halocynthiibacter arcticus PAMC 20958t from arctic marine sediment.</title>
        <authorList>
            <person name="Lee Y.M."/>
            <person name="Baek K."/>
            <person name="Lee H.K."/>
            <person name="Shin S.C."/>
        </authorList>
    </citation>
    <scope>NUCLEOTIDE SEQUENCE [LARGE SCALE GENOMIC DNA]</scope>
    <source>
        <strain evidence="3">PAMC 20958</strain>
    </source>
</reference>
<dbReference type="Proteomes" id="UP000070371">
    <property type="component" value="Chromosome"/>
</dbReference>
<dbReference type="Gene3D" id="3.40.30.10">
    <property type="entry name" value="Glutaredoxin"/>
    <property type="match status" value="1"/>
</dbReference>
<dbReference type="OrthoDB" id="7950124at2"/>
<dbReference type="KEGG" id="hat:RC74_07260"/>
<name>A0A126UZF7_9RHOB</name>
<dbReference type="STRING" id="1579316.RC74_07260"/>
<organism evidence="3 4">
    <name type="scientific">Falsihalocynthiibacter arcticus</name>
    <dbReference type="NCBI Taxonomy" id="1579316"/>
    <lineage>
        <taxon>Bacteria</taxon>
        <taxon>Pseudomonadati</taxon>
        <taxon>Pseudomonadota</taxon>
        <taxon>Alphaproteobacteria</taxon>
        <taxon>Rhodobacterales</taxon>
        <taxon>Roseobacteraceae</taxon>
        <taxon>Falsihalocynthiibacter</taxon>
    </lineage>
</organism>
<feature type="signal peptide" evidence="1">
    <location>
        <begin position="1"/>
        <end position="22"/>
    </location>
</feature>
<proteinExistence type="predicted"/>
<keyword evidence="4" id="KW-1185">Reference proteome</keyword>
<evidence type="ECO:0000256" key="1">
    <source>
        <dbReference type="SAM" id="SignalP"/>
    </source>
</evidence>
<dbReference type="AlphaFoldDB" id="A0A126UZF7"/>